<feature type="compositionally biased region" description="Acidic residues" evidence="1">
    <location>
        <begin position="185"/>
        <end position="195"/>
    </location>
</feature>
<keyword evidence="2" id="KW-1133">Transmembrane helix</keyword>
<sequence>MYKDEGGCMNRIVRIGGSPFFYLTLLCLFFSLPGSAQEIGLVSIRGEGVPSYLLKVGEGLAGDTIREYTGGRVLAGEELQKKREAEGLTAAEIAGCDDPECARDLAGRLGLDGIAVFSLERSGGGYILSLQGISADGARKGRAEEFFIDIRNYDATVAEVGENLAVQMGLAEAVIARGPDQEPSVPEEEIPEDTAEAPSADSAGELSGGEEAGDVPAESETSETVLQDTEPAAPVQTSTGERLFTTGIALYQLGGLANMLTLMSGAESVSSDYLARNALLPADRDSYGTAEDFYRAARTISSTAAWTMHAAAPVTAGFPLIGGDAGDLKFSYRGKWYLYAGIGTALAGHLLYLDSIDPLAESSYLRARGHSDTYYDEEYDREFPWVLARQGMVLGLWTLGSAAVLAAPAQPGDREALASNFWDRVLVGSGLALFSGGNVFASLAGIGRTDSLADWYRYQEVSSPARYSAWENSFDSFELKRNLALGFWLGGAFCLALAELTDFPDPFESGAASAKESSETGDFPLVSLRFLPRPDGGSLYFHLSFQ</sequence>
<organism evidence="3 4">
    <name type="scientific">Marispirochaeta aestuarii</name>
    <dbReference type="NCBI Taxonomy" id="1963862"/>
    <lineage>
        <taxon>Bacteria</taxon>
        <taxon>Pseudomonadati</taxon>
        <taxon>Spirochaetota</taxon>
        <taxon>Spirochaetia</taxon>
        <taxon>Spirochaetales</taxon>
        <taxon>Spirochaetaceae</taxon>
        <taxon>Marispirochaeta</taxon>
    </lineage>
</organism>
<protein>
    <submittedName>
        <fullName evidence="3">Uncharacterized protein</fullName>
    </submittedName>
</protein>
<gene>
    <name evidence="3" type="ORF">B4O97_09665</name>
</gene>
<evidence type="ECO:0000313" key="3">
    <source>
        <dbReference type="EMBL" id="ORC35427.1"/>
    </source>
</evidence>
<dbReference type="AlphaFoldDB" id="A0A1Y1RY91"/>
<dbReference type="EMBL" id="MWQY01000009">
    <property type="protein sequence ID" value="ORC35427.1"/>
    <property type="molecule type" value="Genomic_DNA"/>
</dbReference>
<evidence type="ECO:0000256" key="2">
    <source>
        <dbReference type="SAM" id="Phobius"/>
    </source>
</evidence>
<keyword evidence="4" id="KW-1185">Reference proteome</keyword>
<proteinExistence type="predicted"/>
<evidence type="ECO:0000313" key="4">
    <source>
        <dbReference type="Proteomes" id="UP000192343"/>
    </source>
</evidence>
<accession>A0A1Y1RY91</accession>
<keyword evidence="2" id="KW-0472">Membrane</keyword>
<name>A0A1Y1RY91_9SPIO</name>
<feature type="region of interest" description="Disordered" evidence="1">
    <location>
        <begin position="178"/>
        <end position="239"/>
    </location>
</feature>
<feature type="transmembrane region" description="Helical" evidence="2">
    <location>
        <begin position="12"/>
        <end position="32"/>
    </location>
</feature>
<comment type="caution">
    <text evidence="3">The sequence shown here is derived from an EMBL/GenBank/DDBJ whole genome shotgun (WGS) entry which is preliminary data.</text>
</comment>
<reference evidence="3 4" key="1">
    <citation type="submission" date="2017-03" db="EMBL/GenBank/DDBJ databases">
        <title>Draft Genome sequence of Marispirochaeta sp. strain JC444.</title>
        <authorList>
            <person name="Shivani Y."/>
            <person name="Subhash Y."/>
            <person name="Sasikala C."/>
            <person name="Ramana C."/>
        </authorList>
    </citation>
    <scope>NUCLEOTIDE SEQUENCE [LARGE SCALE GENOMIC DNA]</scope>
    <source>
        <strain evidence="3 4">JC444</strain>
    </source>
</reference>
<dbReference type="Proteomes" id="UP000192343">
    <property type="component" value="Unassembled WGS sequence"/>
</dbReference>
<evidence type="ECO:0000256" key="1">
    <source>
        <dbReference type="SAM" id="MobiDB-lite"/>
    </source>
</evidence>
<keyword evidence="2" id="KW-0812">Transmembrane</keyword>